<dbReference type="AlphaFoldDB" id="A0A6G8QG23"/>
<dbReference type="EMBL" id="CP045120">
    <property type="protein sequence ID" value="QIN85351.1"/>
    <property type="molecule type" value="Genomic_DNA"/>
</dbReference>
<dbReference type="Proteomes" id="UP000501452">
    <property type="component" value="Plasmid unnamed1"/>
</dbReference>
<gene>
    <name evidence="1" type="ORF">GBA63_21780</name>
</gene>
<keyword evidence="2" id="KW-1185">Reference proteome</keyword>
<sequence>MRVELLYFGGCPGYRKAERALRIALSEEGMPGGSAPELVAVDTDEEAERLRFPGSPTIRVDGEDLFPEGLGQRASWHIGCRVYRAPEGLEDHPSAEMIRTRLLRKQGERG</sequence>
<dbReference type="KEGG" id="rub:GBA63_21780"/>
<evidence type="ECO:0000313" key="1">
    <source>
        <dbReference type="EMBL" id="QIN85351.1"/>
    </source>
</evidence>
<keyword evidence="1" id="KW-0614">Plasmid</keyword>
<protein>
    <submittedName>
        <fullName evidence="1">Thioredoxin family protein</fullName>
    </submittedName>
</protein>
<proteinExistence type="predicted"/>
<reference evidence="1 2" key="1">
    <citation type="submission" date="2019-10" db="EMBL/GenBank/DDBJ databases">
        <title>Rubrobacter sp nov SCSIO 52090 isolated from a deep-sea sediment in the South China Sea.</title>
        <authorList>
            <person name="Chen R.W."/>
        </authorList>
    </citation>
    <scope>NUCLEOTIDE SEQUENCE [LARGE SCALE GENOMIC DNA]</scope>
    <source>
        <strain evidence="1 2">SCSIO 52909</strain>
        <plasmid evidence="1 2">unnamed1</plasmid>
    </source>
</reference>
<organism evidence="1 2">
    <name type="scientific">Rubrobacter tropicus</name>
    <dbReference type="NCBI Taxonomy" id="2653851"/>
    <lineage>
        <taxon>Bacteria</taxon>
        <taxon>Bacillati</taxon>
        <taxon>Actinomycetota</taxon>
        <taxon>Rubrobacteria</taxon>
        <taxon>Rubrobacterales</taxon>
        <taxon>Rubrobacteraceae</taxon>
        <taxon>Rubrobacter</taxon>
    </lineage>
</organism>
<dbReference type="RefSeq" id="WP_166180531.1">
    <property type="nucleotide sequence ID" value="NZ_CP045120.1"/>
</dbReference>
<accession>A0A6G8QG23</accession>
<name>A0A6G8QG23_9ACTN</name>
<geneLocation type="plasmid" evidence="1 2">
    <name>unnamed1</name>
</geneLocation>
<evidence type="ECO:0000313" key="2">
    <source>
        <dbReference type="Proteomes" id="UP000501452"/>
    </source>
</evidence>